<evidence type="ECO:0000256" key="1">
    <source>
        <dbReference type="SAM" id="MobiDB-lite"/>
    </source>
</evidence>
<evidence type="ECO:0000313" key="3">
    <source>
        <dbReference type="Proteomes" id="UP000502041"/>
    </source>
</evidence>
<sequence length="821" mass="88763">MNPINKTATNTVTSHQGLDRKNLPLSDSVVQVSVEGQISLASQLPTHQASLFPPRSLSSYLVTPVAVERTEAKASRSSIASSSSSSSSFNSYGSFSSYSPPTRIISSASSSSSSPSPLDKAHQGTQIHQEELMKLLSRSLISEEEKVAVFRELQGRMSEVINAATTTNPAQPEIASTALYLLFNLTHDSDVIRAELWATLGAAGRAAVVTAATSSAEPAVAKIALGLLFNLSQDSGVKRAELWATLGAAGRAAVVTAATSTAEPAVAKIALGLLFNLSLDSGVISAELWASLGAAGRAAVVTAATNSAKPAIAKLALGLLINLTLDSDGRRSELWATLGAAGRAAVVNTATSSAEQALARQAMRLLASLSNYSDDRTTKSWSFLGALGRATDDRTTKIWSTLGAAGRTAVVTAATNPSQPDVAESALFLLSHLTARTQSRAIELWGTLGAQDREGLINAATTVGEPKIVLRALELMNFWQEIPEIKAEIWPLLQPRLAQLWAVSQLPNVEQKASRFLFNQIQGNIYRARQALNALIVAPPTISMHNTIAALRLWGREVSHDLPERLALLTGIVQANTTAQKMAVFTTAVMSGIDIRNHPRDVREALRNQLLAIPMAEGIDPEPYRQRMRLGLDAACGNTYTVLESPVLSVPEKLQLLETLYSSRGFLSAQLAQQELSKIRLMPNTSRDFKLQVIGLILNHGQASSTQFKEILTWLKGEFETDTHTVFTNPETLGDITDEQIYALAEQRQQYLSLYQNFGTHMTHDFIQEEIAQINLRVTAEEIPRDFGETLIFQLRQFLSTVGTNTGVKDDRQFDSKNESK</sequence>
<dbReference type="AlphaFoldDB" id="A0A6H2H7R2"/>
<proteinExistence type="predicted"/>
<feature type="region of interest" description="Disordered" evidence="1">
    <location>
        <begin position="1"/>
        <end position="20"/>
    </location>
</feature>
<organism evidence="2 3">
    <name type="scientific">Polaromonas vacuolata</name>
    <dbReference type="NCBI Taxonomy" id="37448"/>
    <lineage>
        <taxon>Bacteria</taxon>
        <taxon>Pseudomonadati</taxon>
        <taxon>Pseudomonadota</taxon>
        <taxon>Betaproteobacteria</taxon>
        <taxon>Burkholderiales</taxon>
        <taxon>Comamonadaceae</taxon>
        <taxon>Polaromonas</taxon>
    </lineage>
</organism>
<feature type="region of interest" description="Disordered" evidence="1">
    <location>
        <begin position="72"/>
        <end position="91"/>
    </location>
</feature>
<name>A0A6H2H7R2_9BURK</name>
<dbReference type="Proteomes" id="UP000502041">
    <property type="component" value="Chromosome"/>
</dbReference>
<dbReference type="Gene3D" id="1.25.10.10">
    <property type="entry name" value="Leucine-rich Repeat Variant"/>
    <property type="match status" value="1"/>
</dbReference>
<feature type="region of interest" description="Disordered" evidence="1">
    <location>
        <begin position="106"/>
        <end position="125"/>
    </location>
</feature>
<feature type="compositionally biased region" description="Low complexity" evidence="1">
    <location>
        <begin position="106"/>
        <end position="117"/>
    </location>
</feature>
<dbReference type="InterPro" id="IPR011989">
    <property type="entry name" value="ARM-like"/>
</dbReference>
<keyword evidence="3" id="KW-1185">Reference proteome</keyword>
<gene>
    <name evidence="2" type="ORF">HC248_01090</name>
</gene>
<evidence type="ECO:0000313" key="2">
    <source>
        <dbReference type="EMBL" id="QJC55807.1"/>
    </source>
</evidence>
<feature type="compositionally biased region" description="Polar residues" evidence="1">
    <location>
        <begin position="1"/>
        <end position="16"/>
    </location>
</feature>
<dbReference type="InterPro" id="IPR016024">
    <property type="entry name" value="ARM-type_fold"/>
</dbReference>
<accession>A0A6H2H7R2</accession>
<protein>
    <submittedName>
        <fullName evidence="2">Uncharacterized protein</fullName>
    </submittedName>
</protein>
<reference evidence="2 3" key="1">
    <citation type="submission" date="2020-04" db="EMBL/GenBank/DDBJ databases">
        <title>Complete genome of a Psychrophilic, Marine, Gas Vacuolate Bacterium Polaromonas vacuolata KCTC 22033T.</title>
        <authorList>
            <person name="Hwang K."/>
            <person name="Kim K.M."/>
        </authorList>
    </citation>
    <scope>NUCLEOTIDE SEQUENCE [LARGE SCALE GENOMIC DNA]</scope>
    <source>
        <strain evidence="2 3">KCTC 22033</strain>
    </source>
</reference>
<dbReference type="SUPFAM" id="SSF48371">
    <property type="entry name" value="ARM repeat"/>
    <property type="match status" value="1"/>
</dbReference>
<feature type="compositionally biased region" description="Low complexity" evidence="1">
    <location>
        <begin position="75"/>
        <end position="91"/>
    </location>
</feature>
<dbReference type="EMBL" id="CP051461">
    <property type="protein sequence ID" value="QJC55807.1"/>
    <property type="molecule type" value="Genomic_DNA"/>
</dbReference>
<dbReference type="KEGG" id="pvac:HC248_01090"/>